<evidence type="ECO:0000256" key="2">
    <source>
        <dbReference type="ARBA" id="ARBA00022679"/>
    </source>
</evidence>
<dbReference type="InterPro" id="IPR038375">
    <property type="entry name" value="NDUFAF7_sf"/>
</dbReference>
<dbReference type="EMBL" id="JACYTR010000011">
    <property type="protein sequence ID" value="MBD8525701.1"/>
    <property type="molecule type" value="Genomic_DNA"/>
</dbReference>
<dbReference type="Proteomes" id="UP000613768">
    <property type="component" value="Unassembled WGS sequence"/>
</dbReference>
<dbReference type="Gene3D" id="3.40.50.12710">
    <property type="match status" value="1"/>
</dbReference>
<dbReference type="GO" id="GO:0035243">
    <property type="term" value="F:protein-arginine omega-N symmetric methyltransferase activity"/>
    <property type="evidence" value="ECO:0007669"/>
    <property type="project" value="TreeGrafter"/>
</dbReference>
<gene>
    <name evidence="3" type="ORF">IFO71_08090</name>
</gene>
<dbReference type="AlphaFoldDB" id="A0AAW3ZMU2"/>
<dbReference type="InterPro" id="IPR003788">
    <property type="entry name" value="NDUFAF7"/>
</dbReference>
<organism evidence="3 4">
    <name type="scientific">Pseudomarimonas arenosa</name>
    <dbReference type="NCBI Taxonomy" id="2774145"/>
    <lineage>
        <taxon>Bacteria</taxon>
        <taxon>Pseudomonadati</taxon>
        <taxon>Pseudomonadota</taxon>
        <taxon>Gammaproteobacteria</taxon>
        <taxon>Lysobacterales</taxon>
        <taxon>Lysobacteraceae</taxon>
        <taxon>Pseudomarimonas</taxon>
    </lineage>
</organism>
<dbReference type="PANTHER" id="PTHR12049">
    <property type="entry name" value="PROTEIN ARGININE METHYLTRANSFERASE NDUFAF7, MITOCHONDRIAL"/>
    <property type="match status" value="1"/>
</dbReference>
<dbReference type="SUPFAM" id="SSF53335">
    <property type="entry name" value="S-adenosyl-L-methionine-dependent methyltransferases"/>
    <property type="match status" value="1"/>
</dbReference>
<keyword evidence="1 3" id="KW-0489">Methyltransferase</keyword>
<evidence type="ECO:0000313" key="4">
    <source>
        <dbReference type="Proteomes" id="UP000613768"/>
    </source>
</evidence>
<name>A0AAW3ZMU2_9GAMM</name>
<evidence type="ECO:0000256" key="1">
    <source>
        <dbReference type="ARBA" id="ARBA00022603"/>
    </source>
</evidence>
<accession>A0AAW3ZMU2</accession>
<proteinExistence type="predicted"/>
<protein>
    <submittedName>
        <fullName evidence="3">SAM-dependent methyltransferase</fullName>
    </submittedName>
</protein>
<comment type="caution">
    <text evidence="3">The sequence shown here is derived from an EMBL/GenBank/DDBJ whole genome shotgun (WGS) entry which is preliminary data.</text>
</comment>
<evidence type="ECO:0000313" key="3">
    <source>
        <dbReference type="EMBL" id="MBD8525701.1"/>
    </source>
</evidence>
<dbReference type="PANTHER" id="PTHR12049:SF7">
    <property type="entry name" value="PROTEIN ARGININE METHYLTRANSFERASE NDUFAF7, MITOCHONDRIAL"/>
    <property type="match status" value="1"/>
</dbReference>
<dbReference type="InterPro" id="IPR029063">
    <property type="entry name" value="SAM-dependent_MTases_sf"/>
</dbReference>
<dbReference type="GO" id="GO:0032259">
    <property type="term" value="P:methylation"/>
    <property type="evidence" value="ECO:0007669"/>
    <property type="project" value="UniProtKB-KW"/>
</dbReference>
<keyword evidence="2" id="KW-0808">Transferase</keyword>
<keyword evidence="4" id="KW-1185">Reference proteome</keyword>
<dbReference type="Pfam" id="PF02636">
    <property type="entry name" value="Methyltransf_28"/>
    <property type="match status" value="1"/>
</dbReference>
<reference evidence="3 4" key="1">
    <citation type="submission" date="2020-09" db="EMBL/GenBank/DDBJ databases">
        <title>Pseudoxanthomonas sp. CAU 1598 isolated from sand of Yaerae Beach.</title>
        <authorList>
            <person name="Kim W."/>
        </authorList>
    </citation>
    <scope>NUCLEOTIDE SEQUENCE [LARGE SCALE GENOMIC DNA]</scope>
    <source>
        <strain evidence="3 4">CAU 1598</strain>
    </source>
</reference>
<sequence>MLPMNLPEPAVEARAHSERFVEQLRAVIAAEGGAIPFSRYMELALYAPGFGYYSAGATKFGASGDFITAPELGSLFARTVANAAIRLLRPLGEADVLELGGGSGAFAEGMLTHLAELDWRPGRYMILEPSADLRQRQQQRLRERLTADLFARVEWLDQLPEQGWSGLLFANEVLDALPVTRFVKRQGEVMELYVEVREQQLRLTERAADSMLIAALQKVEQTLGRSLPDGYVSELLVQLPWWLQAVTGSLQRGLALFIDYGYTRREYYLDERSQGTLVCHYRHRAHADPFIWPGLNDISSFVDFTAVAEAGLAAGLELAGFCSQASFLLGNGLEQELAAPAADEREQRARNEEARKLVLPGEMGERFRVIGLERGVDASALFAFGDLSGRL</sequence>